<keyword evidence="1" id="KW-0732">Signal</keyword>
<dbReference type="InterPro" id="IPR000801">
    <property type="entry name" value="Esterase-like"/>
</dbReference>
<dbReference type="PROSITE" id="PS51257">
    <property type="entry name" value="PROKAR_LIPOPROTEIN"/>
    <property type="match status" value="1"/>
</dbReference>
<sequence length="386" mass="44403">MKNKALTLMLCGLMAVSAASCAGKGETSSATVETTAAATTAEAATETETEPATKPTTKVTVEYYDGLICSDNMTDKEKEKSSFREFTLLDPEKCFSLSKNGRNFYPLPDSTELKVKKFTDDIREIKIYDEQLDTDFLVHVILPPDYDENKKYPVFLMTDPAYWFKLIPDLRQLISDGEAAPLIFVTLGYDYDRNGGGDEERLDKFIIRQNKFLDFITDDLMRTVALNYKIDESRSVFFGHSCGGTFSHYALCNSDKYEYQPFARYIMGSMAFWNYYHSFDEQLYDPSVITDPYAYTREFDYFDRNETMDKNVLICAGGRENPSFEDNYNGNKNMTEEATALYERLTSHGTDAELKIYEDCYHNNYVEDMLKDYLKQNFPPEDKTQN</sequence>
<dbReference type="PANTHER" id="PTHR48098">
    <property type="entry name" value="ENTEROCHELIN ESTERASE-RELATED"/>
    <property type="match status" value="1"/>
</dbReference>
<dbReference type="EMBL" id="QGDI01000016">
    <property type="protein sequence ID" value="PWJ10090.1"/>
    <property type="molecule type" value="Genomic_DNA"/>
</dbReference>
<dbReference type="AlphaFoldDB" id="A0A315XTI7"/>
<reference evidence="2 3" key="1">
    <citation type="submission" date="2018-05" db="EMBL/GenBank/DDBJ databases">
        <title>The Hungate 1000. A catalogue of reference genomes from the rumen microbiome.</title>
        <authorList>
            <person name="Kelly W."/>
        </authorList>
    </citation>
    <scope>NUCLEOTIDE SEQUENCE [LARGE SCALE GENOMIC DNA]</scope>
    <source>
        <strain evidence="2 3">SAb67</strain>
    </source>
</reference>
<dbReference type="GO" id="GO:0016787">
    <property type="term" value="F:hydrolase activity"/>
    <property type="evidence" value="ECO:0007669"/>
    <property type="project" value="UniProtKB-KW"/>
</dbReference>
<dbReference type="RefSeq" id="WP_181380346.1">
    <property type="nucleotide sequence ID" value="NZ_QGDI01000016.1"/>
</dbReference>
<proteinExistence type="predicted"/>
<feature type="chain" id="PRO_5038380068" evidence="1">
    <location>
        <begin position="23"/>
        <end position="386"/>
    </location>
</feature>
<dbReference type="PANTHER" id="PTHR48098:SF6">
    <property type="entry name" value="FERRI-BACILLIBACTIN ESTERASE BESA"/>
    <property type="match status" value="1"/>
</dbReference>
<dbReference type="Pfam" id="PF00756">
    <property type="entry name" value="Esterase"/>
    <property type="match status" value="1"/>
</dbReference>
<organism evidence="2 3">
    <name type="scientific">Ruminococcus flavefaciens</name>
    <dbReference type="NCBI Taxonomy" id="1265"/>
    <lineage>
        <taxon>Bacteria</taxon>
        <taxon>Bacillati</taxon>
        <taxon>Bacillota</taxon>
        <taxon>Clostridia</taxon>
        <taxon>Eubacteriales</taxon>
        <taxon>Oscillospiraceae</taxon>
        <taxon>Ruminococcus</taxon>
    </lineage>
</organism>
<feature type="signal peptide" evidence="1">
    <location>
        <begin position="1"/>
        <end position="22"/>
    </location>
</feature>
<dbReference type="Gene3D" id="3.40.50.1820">
    <property type="entry name" value="alpha/beta hydrolase"/>
    <property type="match status" value="1"/>
</dbReference>
<name>A0A315XTI7_RUMFL</name>
<dbReference type="InterPro" id="IPR050583">
    <property type="entry name" value="Mycobacterial_A85_antigen"/>
</dbReference>
<keyword evidence="2" id="KW-0378">Hydrolase</keyword>
<evidence type="ECO:0000313" key="2">
    <source>
        <dbReference type="EMBL" id="PWJ10090.1"/>
    </source>
</evidence>
<evidence type="ECO:0000313" key="3">
    <source>
        <dbReference type="Proteomes" id="UP000245720"/>
    </source>
</evidence>
<protein>
    <submittedName>
        <fullName evidence="2">Putative alpha/beta superfamily hydrolase</fullName>
    </submittedName>
</protein>
<dbReference type="SUPFAM" id="SSF53474">
    <property type="entry name" value="alpha/beta-Hydrolases"/>
    <property type="match status" value="1"/>
</dbReference>
<dbReference type="Proteomes" id="UP000245720">
    <property type="component" value="Unassembled WGS sequence"/>
</dbReference>
<gene>
    <name evidence="2" type="ORF">IE37_03182</name>
</gene>
<accession>A0A315XTI7</accession>
<evidence type="ECO:0000256" key="1">
    <source>
        <dbReference type="SAM" id="SignalP"/>
    </source>
</evidence>
<dbReference type="InterPro" id="IPR029058">
    <property type="entry name" value="AB_hydrolase_fold"/>
</dbReference>
<comment type="caution">
    <text evidence="2">The sequence shown here is derived from an EMBL/GenBank/DDBJ whole genome shotgun (WGS) entry which is preliminary data.</text>
</comment>